<name>A0A2K9PPN2_9FLAO</name>
<feature type="transmembrane region" description="Helical" evidence="6">
    <location>
        <begin position="57"/>
        <end position="76"/>
    </location>
</feature>
<reference evidence="7 8" key="1">
    <citation type="submission" date="2018-01" db="EMBL/GenBank/DDBJ databases">
        <title>Complete genome sequence of Flavivirga eckloniae ECD14 isolated from seaweed Ecklonia cava.</title>
        <authorList>
            <person name="Lee J.H."/>
            <person name="Baik K.S."/>
            <person name="Seong C.N."/>
        </authorList>
    </citation>
    <scope>NUCLEOTIDE SEQUENCE [LARGE SCALE GENOMIC DNA]</scope>
    <source>
        <strain evidence="7 8">ECD14</strain>
    </source>
</reference>
<dbReference type="EMBL" id="CP025791">
    <property type="protein sequence ID" value="AUP79004.1"/>
    <property type="molecule type" value="Genomic_DNA"/>
</dbReference>
<accession>A0A2K9PPN2</accession>
<evidence type="ECO:0000256" key="4">
    <source>
        <dbReference type="ARBA" id="ARBA00022989"/>
    </source>
</evidence>
<keyword evidence="8" id="KW-1185">Reference proteome</keyword>
<dbReference type="Pfam" id="PF03626">
    <property type="entry name" value="COX4_pro"/>
    <property type="match status" value="1"/>
</dbReference>
<dbReference type="AlphaFoldDB" id="A0A2K9PPN2"/>
<evidence type="ECO:0000256" key="3">
    <source>
        <dbReference type="ARBA" id="ARBA00022692"/>
    </source>
</evidence>
<keyword evidence="2" id="KW-1003">Cell membrane</keyword>
<dbReference type="KEGG" id="fek:C1H87_09950"/>
<dbReference type="InterPro" id="IPR005171">
    <property type="entry name" value="Cyt_c_oxidase_su4_prok"/>
</dbReference>
<feature type="transmembrane region" description="Helical" evidence="6">
    <location>
        <begin position="30"/>
        <end position="50"/>
    </location>
</feature>
<keyword evidence="3 6" id="KW-0812">Transmembrane</keyword>
<keyword evidence="5 6" id="KW-0472">Membrane</keyword>
<evidence type="ECO:0000313" key="7">
    <source>
        <dbReference type="EMBL" id="AUP79004.1"/>
    </source>
</evidence>
<proteinExistence type="predicted"/>
<dbReference type="Proteomes" id="UP000235826">
    <property type="component" value="Chromosome"/>
</dbReference>
<comment type="subcellular location">
    <subcellularLocation>
        <location evidence="1">Cell membrane</location>
        <topology evidence="1">Multi-pass membrane protein</topology>
    </subcellularLocation>
</comment>
<dbReference type="GO" id="GO:0005886">
    <property type="term" value="C:plasma membrane"/>
    <property type="evidence" value="ECO:0007669"/>
    <property type="project" value="UniProtKB-SubCell"/>
</dbReference>
<evidence type="ECO:0000313" key="8">
    <source>
        <dbReference type="Proteomes" id="UP000235826"/>
    </source>
</evidence>
<dbReference type="OrthoDB" id="681046at2"/>
<sequence>MYKTATITWIVLLALTLISALFSKLESNYIGLIILMLAALKFLGIAFQFMEMKKSHSLWKVLIIGFILLFCVITSSDKLTRFKSSLILTINTLKMLLVTLSAVERSLKPIILNRFRLRSTRHLN</sequence>
<evidence type="ECO:0000256" key="6">
    <source>
        <dbReference type="SAM" id="Phobius"/>
    </source>
</evidence>
<evidence type="ECO:0000256" key="5">
    <source>
        <dbReference type="ARBA" id="ARBA00023136"/>
    </source>
</evidence>
<protein>
    <recommendedName>
        <fullName evidence="9">Cytochrome C oxidase subunit IV</fullName>
    </recommendedName>
</protein>
<evidence type="ECO:0000256" key="1">
    <source>
        <dbReference type="ARBA" id="ARBA00004651"/>
    </source>
</evidence>
<evidence type="ECO:0008006" key="9">
    <source>
        <dbReference type="Google" id="ProtNLM"/>
    </source>
</evidence>
<gene>
    <name evidence="7" type="ORF">C1H87_09950</name>
</gene>
<evidence type="ECO:0000256" key="2">
    <source>
        <dbReference type="ARBA" id="ARBA00022475"/>
    </source>
</evidence>
<dbReference type="RefSeq" id="WP_102755659.1">
    <property type="nucleotide sequence ID" value="NZ_CP025791.1"/>
</dbReference>
<keyword evidence="4 6" id="KW-1133">Transmembrane helix</keyword>
<organism evidence="7 8">
    <name type="scientific">Flavivirga eckloniae</name>
    <dbReference type="NCBI Taxonomy" id="1803846"/>
    <lineage>
        <taxon>Bacteria</taxon>
        <taxon>Pseudomonadati</taxon>
        <taxon>Bacteroidota</taxon>
        <taxon>Flavobacteriia</taxon>
        <taxon>Flavobacteriales</taxon>
        <taxon>Flavobacteriaceae</taxon>
        <taxon>Flavivirga</taxon>
    </lineage>
</organism>